<evidence type="ECO:0000256" key="3">
    <source>
        <dbReference type="ARBA" id="ARBA00022630"/>
    </source>
</evidence>
<dbReference type="Pfam" id="PF00881">
    <property type="entry name" value="Nitroreductase"/>
    <property type="match status" value="1"/>
</dbReference>
<keyword evidence="5" id="KW-0560">Oxidoreductase</keyword>
<comment type="similarity">
    <text evidence="2">Belongs to the nitroreductase family.</text>
</comment>
<keyword evidence="3" id="KW-0285">Flavoprotein</keyword>
<comment type="caution">
    <text evidence="7">The sequence shown here is derived from an EMBL/GenBank/DDBJ whole genome shotgun (WGS) entry which is preliminary data.</text>
</comment>
<evidence type="ECO:0000256" key="2">
    <source>
        <dbReference type="ARBA" id="ARBA00007118"/>
    </source>
</evidence>
<organism evidence="7 8">
    <name type="scientific">Novosphingobium clariflavum</name>
    <dbReference type="NCBI Taxonomy" id="2029884"/>
    <lineage>
        <taxon>Bacteria</taxon>
        <taxon>Pseudomonadati</taxon>
        <taxon>Pseudomonadota</taxon>
        <taxon>Alphaproteobacteria</taxon>
        <taxon>Sphingomonadales</taxon>
        <taxon>Sphingomonadaceae</taxon>
        <taxon>Novosphingobium</taxon>
    </lineage>
</organism>
<name>A0ABV6SB03_9SPHN</name>
<keyword evidence="8" id="KW-1185">Reference proteome</keyword>
<accession>A0ABV6SB03</accession>
<dbReference type="PANTHER" id="PTHR43673">
    <property type="entry name" value="NAD(P)H NITROREDUCTASE YDGI-RELATED"/>
    <property type="match status" value="1"/>
</dbReference>
<evidence type="ECO:0000313" key="7">
    <source>
        <dbReference type="EMBL" id="MFC0686004.1"/>
    </source>
</evidence>
<dbReference type="SUPFAM" id="SSF55469">
    <property type="entry name" value="FMN-dependent nitroreductase-like"/>
    <property type="match status" value="1"/>
</dbReference>
<dbReference type="InterPro" id="IPR029479">
    <property type="entry name" value="Nitroreductase"/>
</dbReference>
<evidence type="ECO:0000313" key="8">
    <source>
        <dbReference type="Proteomes" id="UP001589858"/>
    </source>
</evidence>
<reference evidence="7 8" key="1">
    <citation type="submission" date="2024-09" db="EMBL/GenBank/DDBJ databases">
        <authorList>
            <person name="Sun Q."/>
            <person name="Mori K."/>
        </authorList>
    </citation>
    <scope>NUCLEOTIDE SEQUENCE [LARGE SCALE GENOMIC DNA]</scope>
    <source>
        <strain evidence="7 8">CICC 11035S</strain>
    </source>
</reference>
<dbReference type="PANTHER" id="PTHR43673:SF2">
    <property type="entry name" value="NITROREDUCTASE"/>
    <property type="match status" value="1"/>
</dbReference>
<evidence type="ECO:0000256" key="5">
    <source>
        <dbReference type="ARBA" id="ARBA00023002"/>
    </source>
</evidence>
<dbReference type="Gene3D" id="3.40.109.10">
    <property type="entry name" value="NADH Oxidase"/>
    <property type="match status" value="1"/>
</dbReference>
<feature type="domain" description="Nitroreductase" evidence="6">
    <location>
        <begin position="8"/>
        <end position="194"/>
    </location>
</feature>
<evidence type="ECO:0000259" key="6">
    <source>
        <dbReference type="Pfam" id="PF00881"/>
    </source>
</evidence>
<dbReference type="Proteomes" id="UP001589858">
    <property type="component" value="Unassembled WGS sequence"/>
</dbReference>
<dbReference type="EMBL" id="JBHLTM010000061">
    <property type="protein sequence ID" value="MFC0686004.1"/>
    <property type="molecule type" value="Genomic_DNA"/>
</dbReference>
<keyword evidence="4" id="KW-0288">FMN</keyword>
<dbReference type="RefSeq" id="WP_267218737.1">
    <property type="nucleotide sequence ID" value="NZ_JAPCWC010000002.1"/>
</dbReference>
<evidence type="ECO:0000256" key="1">
    <source>
        <dbReference type="ARBA" id="ARBA00001917"/>
    </source>
</evidence>
<comment type="cofactor">
    <cofactor evidence="1">
        <name>FMN</name>
        <dbReference type="ChEBI" id="CHEBI:58210"/>
    </cofactor>
</comment>
<proteinExistence type="inferred from homology"/>
<dbReference type="InterPro" id="IPR000415">
    <property type="entry name" value="Nitroreductase-like"/>
</dbReference>
<evidence type="ECO:0000256" key="4">
    <source>
        <dbReference type="ARBA" id="ARBA00022643"/>
    </source>
</evidence>
<protein>
    <submittedName>
        <fullName evidence="7">Nitroreductase</fullName>
    </submittedName>
</protein>
<sequence>MNVTDAVLSRRSIRAFSDEPVSLDVLRRVLDKARMAPSGCNFQPWEATVLTGEPLKALQAKMLASQPQDPEEYNWSAPMQSPRHAARLQELGGLMYGAMGIARDDAAGRQAFMNQNVTSFGAPVLLVCYFERFMESPQWSDVGMWLQTIMLLLREEGLDSCPQEWMGLYARLIKDHIGVSDETHLLFCGLSIGKRLDTAVNTFDRPRVALDEQVKFVGFE</sequence>
<gene>
    <name evidence="7" type="ORF">ACFFF8_15530</name>
</gene>
<dbReference type="CDD" id="cd02136">
    <property type="entry name" value="PnbA_NfnB-like"/>
    <property type="match status" value="1"/>
</dbReference>